<sequence>MQIKKQIMLGVMMVVATGNHRLEAQEFGLTYTTELQTDFRKGSNWVNLLRSDFSFPITRQMELKAATISVARTREERLADDLQTFSNIEEENIPLALAVCGAEWHTGKSTFFVGIRNLNEDYFASPCTSLFTNSSCGIFPTLSANYPIANYPLASVGIDYKLTLEHWEVETSLYNGTGYRMWAGRENVFRVCPATDGILSVTSINYRKNGSNYYMGFALRSGLPVGDENGNKTQASAPETQRQLNTVIWTYAEQRLSSRVYALCQYSFNPTEKNGCRSYAGAGLVWHCGKTEGGAFADYADFSSEHEWAAELTWKVPCLKHGYLQPTLHLIRNSHESKVIGLLRLGYFI</sequence>
<protein>
    <recommendedName>
        <fullName evidence="4">Porin</fullName>
    </recommendedName>
</protein>
<dbReference type="EMBL" id="JAPZVM010000001">
    <property type="protein sequence ID" value="MCZ8371157.1"/>
    <property type="molecule type" value="Genomic_DNA"/>
</dbReference>
<evidence type="ECO:0000313" key="2">
    <source>
        <dbReference type="EMBL" id="MCZ8371157.1"/>
    </source>
</evidence>
<comment type="caution">
    <text evidence="2">The sequence shown here is derived from an EMBL/GenBank/DDBJ whole genome shotgun (WGS) entry which is preliminary data.</text>
</comment>
<keyword evidence="3" id="KW-1185">Reference proteome</keyword>
<evidence type="ECO:0000256" key="1">
    <source>
        <dbReference type="ARBA" id="ARBA00008769"/>
    </source>
</evidence>
<dbReference type="Proteomes" id="UP001141933">
    <property type="component" value="Unassembled WGS sequence"/>
</dbReference>
<dbReference type="RefSeq" id="WP_269876242.1">
    <property type="nucleotide sequence ID" value="NZ_JAPZVM010000001.1"/>
</dbReference>
<dbReference type="InterPro" id="IPR038673">
    <property type="entry name" value="OprB_sf"/>
</dbReference>
<organism evidence="2 3">
    <name type="scientific">Phocaeicola acetigenes</name>
    <dbReference type="NCBI Taxonomy" id="3016083"/>
    <lineage>
        <taxon>Bacteria</taxon>
        <taxon>Pseudomonadati</taxon>
        <taxon>Bacteroidota</taxon>
        <taxon>Bacteroidia</taxon>
        <taxon>Bacteroidales</taxon>
        <taxon>Bacteroidaceae</taxon>
        <taxon>Phocaeicola</taxon>
    </lineage>
</organism>
<evidence type="ECO:0008006" key="4">
    <source>
        <dbReference type="Google" id="ProtNLM"/>
    </source>
</evidence>
<dbReference type="Gene3D" id="2.40.160.180">
    <property type="entry name" value="Carbohydrate-selective porin OprB"/>
    <property type="match status" value="1"/>
</dbReference>
<proteinExistence type="inferred from homology"/>
<name>A0ABT4PDN8_9BACT</name>
<gene>
    <name evidence="2" type="ORF">O6P32_00325</name>
</gene>
<comment type="similarity">
    <text evidence="1">Belongs to the OprB family.</text>
</comment>
<accession>A0ABT4PDN8</accession>
<reference evidence="2" key="1">
    <citation type="submission" date="2022-12" db="EMBL/GenBank/DDBJ databases">
        <title>Phocaeicola acetigenes sp. nov., isolated feces from a healthy human.</title>
        <authorList>
            <person name="Do H."/>
            <person name="Ha Y.B."/>
            <person name="Kim J.-S."/>
            <person name="Suh M.K."/>
            <person name="Kim H.S."/>
            <person name="Lee J.-S."/>
        </authorList>
    </citation>
    <scope>NUCLEOTIDE SEQUENCE</scope>
    <source>
        <strain evidence="2">KGMB11183</strain>
    </source>
</reference>
<evidence type="ECO:0000313" key="3">
    <source>
        <dbReference type="Proteomes" id="UP001141933"/>
    </source>
</evidence>